<comment type="caution">
    <text evidence="3">The sequence shown here is derived from an EMBL/GenBank/DDBJ whole genome shotgun (WGS) entry which is preliminary data.</text>
</comment>
<reference evidence="3 4" key="1">
    <citation type="submission" date="2020-08" db="EMBL/GenBank/DDBJ databases">
        <title>Genomic Encyclopedia of Type Strains, Phase IV (KMG-IV): sequencing the most valuable type-strain genomes for metagenomic binning, comparative biology and taxonomic classification.</title>
        <authorList>
            <person name="Goeker M."/>
        </authorList>
    </citation>
    <scope>NUCLEOTIDE SEQUENCE [LARGE SCALE GENOMIC DNA]</scope>
    <source>
        <strain evidence="3 4">DSM 101791</strain>
    </source>
</reference>
<evidence type="ECO:0000256" key="1">
    <source>
        <dbReference type="PROSITE-ProRule" id="PRU00169"/>
    </source>
</evidence>
<dbReference type="InterPro" id="IPR052893">
    <property type="entry name" value="TCS_response_regulator"/>
</dbReference>
<dbReference type="GO" id="GO:0000160">
    <property type="term" value="P:phosphorelay signal transduction system"/>
    <property type="evidence" value="ECO:0007669"/>
    <property type="project" value="InterPro"/>
</dbReference>
<organism evidence="3 4">
    <name type="scientific">Deinococcus budaensis</name>
    <dbReference type="NCBI Taxonomy" id="1665626"/>
    <lineage>
        <taxon>Bacteria</taxon>
        <taxon>Thermotogati</taxon>
        <taxon>Deinococcota</taxon>
        <taxon>Deinococci</taxon>
        <taxon>Deinococcales</taxon>
        <taxon>Deinococcaceae</taxon>
        <taxon>Deinococcus</taxon>
    </lineage>
</organism>
<dbReference type="PANTHER" id="PTHR44520">
    <property type="entry name" value="RESPONSE REGULATOR RCP1-RELATED"/>
    <property type="match status" value="1"/>
</dbReference>
<dbReference type="RefSeq" id="WP_184028812.1">
    <property type="nucleotide sequence ID" value="NZ_JACHFN010000007.1"/>
</dbReference>
<dbReference type="InterPro" id="IPR011006">
    <property type="entry name" value="CheY-like_superfamily"/>
</dbReference>
<sequence length="141" mass="15465">MTKHLLIVEDNPHDLELARTALELSDVCCEAQVARDGQEALDLLRQAGSMPDLVLLDLNMPRVSGHEVLQRVKNDELLWQVPVVVFTTSSEPSDQAACAAAGADDYVVKPGGFEELIETLNALGRRWLATAHAPLRRLTVL</sequence>
<name>A0A7W8GFJ1_9DEIO</name>
<keyword evidence="1" id="KW-0597">Phosphoprotein</keyword>
<proteinExistence type="predicted"/>
<dbReference type="CDD" id="cd17557">
    <property type="entry name" value="REC_Rcp-like"/>
    <property type="match status" value="1"/>
</dbReference>
<dbReference type="SUPFAM" id="SSF52172">
    <property type="entry name" value="CheY-like"/>
    <property type="match status" value="1"/>
</dbReference>
<evidence type="ECO:0000259" key="2">
    <source>
        <dbReference type="PROSITE" id="PS50110"/>
    </source>
</evidence>
<dbReference type="PROSITE" id="PS50110">
    <property type="entry name" value="RESPONSE_REGULATORY"/>
    <property type="match status" value="1"/>
</dbReference>
<protein>
    <submittedName>
        <fullName evidence="3">CheY-like chemotaxis protein</fullName>
    </submittedName>
</protein>
<dbReference type="AlphaFoldDB" id="A0A7W8GFJ1"/>
<dbReference type="SMART" id="SM00448">
    <property type="entry name" value="REC"/>
    <property type="match status" value="1"/>
</dbReference>
<keyword evidence="4" id="KW-1185">Reference proteome</keyword>
<dbReference type="PANTHER" id="PTHR44520:SF2">
    <property type="entry name" value="RESPONSE REGULATOR RCP1"/>
    <property type="match status" value="1"/>
</dbReference>
<accession>A0A7W8GFJ1</accession>
<feature type="domain" description="Response regulatory" evidence="2">
    <location>
        <begin position="4"/>
        <end position="124"/>
    </location>
</feature>
<evidence type="ECO:0000313" key="3">
    <source>
        <dbReference type="EMBL" id="MBB5234672.1"/>
    </source>
</evidence>
<evidence type="ECO:0000313" key="4">
    <source>
        <dbReference type="Proteomes" id="UP000525389"/>
    </source>
</evidence>
<feature type="modified residue" description="4-aspartylphosphate" evidence="1">
    <location>
        <position position="57"/>
    </location>
</feature>
<dbReference type="Pfam" id="PF00072">
    <property type="entry name" value="Response_reg"/>
    <property type="match status" value="1"/>
</dbReference>
<dbReference type="Proteomes" id="UP000525389">
    <property type="component" value="Unassembled WGS sequence"/>
</dbReference>
<dbReference type="EMBL" id="JACHFN010000007">
    <property type="protein sequence ID" value="MBB5234672.1"/>
    <property type="molecule type" value="Genomic_DNA"/>
</dbReference>
<gene>
    <name evidence="3" type="ORF">HNQ09_002115</name>
</gene>
<dbReference type="InterPro" id="IPR001789">
    <property type="entry name" value="Sig_transdc_resp-reg_receiver"/>
</dbReference>
<dbReference type="Gene3D" id="3.40.50.2300">
    <property type="match status" value="1"/>
</dbReference>